<dbReference type="AlphaFoldDB" id="M3ULQ3"/>
<name>M3ULQ3_GORML</name>
<sequence length="110" mass="12252">MLGTKENRQLLMNEAAVDVLRRNPELVGSSILTRSMDSTRQHTSGTHYRPYLDEWDALLHSRDVERIAAAVLADDEHGRALRVTSPLGFLLSDVQRKGVIRRAIGICAAT</sequence>
<dbReference type="EMBL" id="BAOP01000020">
    <property type="protein sequence ID" value="GAC80655.1"/>
    <property type="molecule type" value="Genomic_DNA"/>
</dbReference>
<evidence type="ECO:0000313" key="2">
    <source>
        <dbReference type="Proteomes" id="UP000035009"/>
    </source>
</evidence>
<gene>
    <name evidence="1" type="ORF">GM1_020_00190</name>
</gene>
<comment type="caution">
    <text evidence="1">The sequence shown here is derived from an EMBL/GenBank/DDBJ whole genome shotgun (WGS) entry which is preliminary data.</text>
</comment>
<dbReference type="Proteomes" id="UP000035009">
    <property type="component" value="Unassembled WGS sequence"/>
</dbReference>
<keyword evidence="2" id="KW-1185">Reference proteome</keyword>
<proteinExistence type="predicted"/>
<reference evidence="1 2" key="1">
    <citation type="submission" date="2013-02" db="EMBL/GenBank/DDBJ databases">
        <title>Whole genome shotgun sequence of Gordonia malaquae NBRC 108250.</title>
        <authorList>
            <person name="Yoshida I."/>
            <person name="Hosoyama A."/>
            <person name="Tsuchikane K."/>
            <person name="Ando Y."/>
            <person name="Baba S."/>
            <person name="Ohji S."/>
            <person name="Hamada M."/>
            <person name="Tamura T."/>
            <person name="Yamazoe A."/>
            <person name="Yamazaki S."/>
            <person name="Fujita N."/>
        </authorList>
    </citation>
    <scope>NUCLEOTIDE SEQUENCE [LARGE SCALE GENOMIC DNA]</scope>
    <source>
        <strain evidence="1 2">NBRC 108250</strain>
    </source>
</reference>
<organism evidence="1 2">
    <name type="scientific">Gordonia malaquae NBRC 108250</name>
    <dbReference type="NCBI Taxonomy" id="1223542"/>
    <lineage>
        <taxon>Bacteria</taxon>
        <taxon>Bacillati</taxon>
        <taxon>Actinomycetota</taxon>
        <taxon>Actinomycetes</taxon>
        <taxon>Mycobacteriales</taxon>
        <taxon>Gordoniaceae</taxon>
        <taxon>Gordonia</taxon>
    </lineage>
</organism>
<accession>M3ULQ3</accession>
<dbReference type="STRING" id="410332.SAMN04488550_1527"/>
<evidence type="ECO:0000313" key="1">
    <source>
        <dbReference type="EMBL" id="GAC80655.1"/>
    </source>
</evidence>
<protein>
    <submittedName>
        <fullName evidence="1">Uncharacterized protein</fullName>
    </submittedName>
</protein>